<keyword evidence="8" id="KW-0175">Coiled coil</keyword>
<comment type="subcellular location">
    <subcellularLocation>
        <location evidence="1">Mitochondrion outer membrane</location>
    </subcellularLocation>
</comment>
<dbReference type="SUPFAM" id="SSF47616">
    <property type="entry name" value="GST C-terminal domain-like"/>
    <property type="match status" value="1"/>
</dbReference>
<dbReference type="GeneID" id="33555761"/>
<comment type="caution">
    <text evidence="13">The sequence shown here is derived from an EMBL/GenBank/DDBJ whole genome shotgun (WGS) entry which is preliminary data.</text>
</comment>
<evidence type="ECO:0000256" key="1">
    <source>
        <dbReference type="ARBA" id="ARBA00004294"/>
    </source>
</evidence>
<accession>A0A1Y1UC51</accession>
<evidence type="ECO:0000256" key="9">
    <source>
        <dbReference type="SAM" id="MobiDB-lite"/>
    </source>
</evidence>
<feature type="coiled-coil region" evidence="8">
    <location>
        <begin position="382"/>
        <end position="409"/>
    </location>
</feature>
<dbReference type="InterPro" id="IPR019564">
    <property type="entry name" value="Sam37/metaxin_N"/>
</dbReference>
<feature type="region of interest" description="Disordered" evidence="9">
    <location>
        <begin position="421"/>
        <end position="467"/>
    </location>
</feature>
<proteinExistence type="inferred from homology"/>
<keyword evidence="5" id="KW-0653">Protein transport</keyword>
<dbReference type="RefSeq" id="XP_021869784.1">
    <property type="nucleotide sequence ID" value="XM_022013953.1"/>
</dbReference>
<name>A0A1Y1UC51_9TREE</name>
<dbReference type="InterPro" id="IPR050931">
    <property type="entry name" value="Mito_Protein_Transport_Metaxin"/>
</dbReference>
<dbReference type="InterPro" id="IPR033468">
    <property type="entry name" value="Metaxin_GST"/>
</dbReference>
<evidence type="ECO:0000256" key="3">
    <source>
        <dbReference type="ARBA" id="ARBA00022448"/>
    </source>
</evidence>
<evidence type="ECO:0000256" key="4">
    <source>
        <dbReference type="ARBA" id="ARBA00022787"/>
    </source>
</evidence>
<dbReference type="PANTHER" id="PTHR12289">
    <property type="entry name" value="METAXIN RELATED"/>
    <property type="match status" value="1"/>
</dbReference>
<feature type="compositionally biased region" description="Acidic residues" evidence="9">
    <location>
        <begin position="445"/>
        <end position="461"/>
    </location>
</feature>
<comment type="similarity">
    <text evidence="2">Belongs to the metaxin family.</text>
</comment>
<gene>
    <name evidence="13" type="ORF">BD324DRAFT_602957</name>
</gene>
<dbReference type="InParanoid" id="A0A1Y1UC51"/>
<feature type="domain" description="Mitochondrial outer membrane transport complex Sam37/metaxin N-terminal" evidence="11">
    <location>
        <begin position="31"/>
        <end position="143"/>
    </location>
</feature>
<evidence type="ECO:0000256" key="8">
    <source>
        <dbReference type="SAM" id="Coils"/>
    </source>
</evidence>
<evidence type="ECO:0000259" key="12">
    <source>
        <dbReference type="Pfam" id="PF17171"/>
    </source>
</evidence>
<evidence type="ECO:0000256" key="10">
    <source>
        <dbReference type="SAM" id="Phobius"/>
    </source>
</evidence>
<evidence type="ECO:0000259" key="11">
    <source>
        <dbReference type="Pfam" id="PF10568"/>
    </source>
</evidence>
<evidence type="ECO:0008006" key="15">
    <source>
        <dbReference type="Google" id="ProtNLM"/>
    </source>
</evidence>
<evidence type="ECO:0000256" key="5">
    <source>
        <dbReference type="ARBA" id="ARBA00022927"/>
    </source>
</evidence>
<dbReference type="EMBL" id="NBSH01000010">
    <property type="protein sequence ID" value="ORX35620.1"/>
    <property type="molecule type" value="Genomic_DNA"/>
</dbReference>
<dbReference type="Pfam" id="PF17171">
    <property type="entry name" value="GST_C_6"/>
    <property type="match status" value="1"/>
</dbReference>
<feature type="domain" description="Metaxin glutathione S-transferase" evidence="12">
    <location>
        <begin position="218"/>
        <end position="279"/>
    </location>
</feature>
<keyword evidence="14" id="KW-1185">Reference proteome</keyword>
<dbReference type="PANTHER" id="PTHR12289:SF41">
    <property type="entry name" value="FAILED AXON CONNECTIONS-RELATED"/>
    <property type="match status" value="1"/>
</dbReference>
<reference evidence="13 14" key="1">
    <citation type="submission" date="2017-03" db="EMBL/GenBank/DDBJ databases">
        <title>Widespread Adenine N6-methylation of Active Genes in Fungi.</title>
        <authorList>
            <consortium name="DOE Joint Genome Institute"/>
            <person name="Mondo S.J."/>
            <person name="Dannebaum R.O."/>
            <person name="Kuo R.C."/>
            <person name="Louie K.B."/>
            <person name="Bewick A.J."/>
            <person name="Labutti K."/>
            <person name="Haridas S."/>
            <person name="Kuo A."/>
            <person name="Salamov A."/>
            <person name="Ahrendt S.R."/>
            <person name="Lau R."/>
            <person name="Bowen B.P."/>
            <person name="Lipzen A."/>
            <person name="Sullivan W."/>
            <person name="Andreopoulos W.B."/>
            <person name="Clum A."/>
            <person name="Lindquist E."/>
            <person name="Daum C."/>
            <person name="Northen T.R."/>
            <person name="Ramamoorthy G."/>
            <person name="Schmitz R.J."/>
            <person name="Gryganskyi A."/>
            <person name="Culley D."/>
            <person name="Magnuson J."/>
            <person name="James T.Y."/>
            <person name="O'Malley M.A."/>
            <person name="Stajich J.E."/>
            <person name="Spatafora J.W."/>
            <person name="Visel A."/>
            <person name="Grigoriev I.V."/>
        </authorList>
    </citation>
    <scope>NUCLEOTIDE SEQUENCE [LARGE SCALE GENOMIC DNA]</scope>
    <source>
        <strain evidence="13 14">NRRL Y-17943</strain>
    </source>
</reference>
<dbReference type="InterPro" id="IPR036282">
    <property type="entry name" value="Glutathione-S-Trfase_C_sf"/>
</dbReference>
<keyword evidence="3" id="KW-0813">Transport</keyword>
<keyword evidence="4" id="KW-1000">Mitochondrion outer membrane</keyword>
<feature type="transmembrane region" description="Helical" evidence="10">
    <location>
        <begin position="356"/>
        <end position="376"/>
    </location>
</feature>
<keyword evidence="10" id="KW-1133">Transmembrane helix</keyword>
<keyword evidence="10" id="KW-0812">Transmembrane</keyword>
<dbReference type="OrthoDB" id="5835136at2759"/>
<organism evidence="13 14">
    <name type="scientific">Kockovaella imperatae</name>
    <dbReference type="NCBI Taxonomy" id="4999"/>
    <lineage>
        <taxon>Eukaryota</taxon>
        <taxon>Fungi</taxon>
        <taxon>Dikarya</taxon>
        <taxon>Basidiomycota</taxon>
        <taxon>Agaricomycotina</taxon>
        <taxon>Tremellomycetes</taxon>
        <taxon>Tremellales</taxon>
        <taxon>Cuniculitremaceae</taxon>
        <taxon>Kockovaella</taxon>
    </lineage>
</organism>
<keyword evidence="7 10" id="KW-0472">Membrane</keyword>
<dbReference type="AlphaFoldDB" id="A0A1Y1UC51"/>
<evidence type="ECO:0000256" key="6">
    <source>
        <dbReference type="ARBA" id="ARBA00023128"/>
    </source>
</evidence>
<evidence type="ECO:0000256" key="7">
    <source>
        <dbReference type="ARBA" id="ARBA00023136"/>
    </source>
</evidence>
<dbReference type="Pfam" id="PF10568">
    <property type="entry name" value="Tom37"/>
    <property type="match status" value="1"/>
</dbReference>
<dbReference type="Proteomes" id="UP000193218">
    <property type="component" value="Unassembled WGS sequence"/>
</dbReference>
<dbReference type="CDD" id="cd03193">
    <property type="entry name" value="GST_C_Metaxin"/>
    <property type="match status" value="1"/>
</dbReference>
<evidence type="ECO:0000256" key="2">
    <source>
        <dbReference type="ARBA" id="ARBA00009170"/>
    </source>
</evidence>
<dbReference type="FunCoup" id="A0A1Y1UC51">
    <property type="interactions" value="137"/>
</dbReference>
<dbReference type="GO" id="GO:0001401">
    <property type="term" value="C:SAM complex"/>
    <property type="evidence" value="ECO:0007669"/>
    <property type="project" value="InterPro"/>
</dbReference>
<protein>
    <recommendedName>
        <fullName evidence="15">GST C-terminal domain-containing protein</fullName>
    </recommendedName>
</protein>
<dbReference type="GO" id="GO:0015031">
    <property type="term" value="P:protein transport"/>
    <property type="evidence" value="ECO:0007669"/>
    <property type="project" value="UniProtKB-KW"/>
</dbReference>
<evidence type="ECO:0000313" key="13">
    <source>
        <dbReference type="EMBL" id="ORX35620.1"/>
    </source>
</evidence>
<evidence type="ECO:0000313" key="14">
    <source>
        <dbReference type="Proteomes" id="UP000193218"/>
    </source>
</evidence>
<feature type="compositionally biased region" description="Acidic residues" evidence="9">
    <location>
        <begin position="421"/>
        <end position="435"/>
    </location>
</feature>
<dbReference type="STRING" id="4999.A0A1Y1UC51"/>
<dbReference type="GO" id="GO:0007005">
    <property type="term" value="P:mitochondrion organization"/>
    <property type="evidence" value="ECO:0007669"/>
    <property type="project" value="TreeGrafter"/>
</dbReference>
<sequence length="467" mass="52761">MASTSSRPIVIHTTPPLQPLPASDAQSIYYIALFQLACPGRWAATVADWADNGGALPYITHLDHLIQPHHLFSLPNFTHPDEHLSSTQRAEAECWTAFIHGKVTDLVHHSLYSLPHNYSASVGKAHLSNLTFPTSQYIPQRLRGMHKARLQHVGLWGLGGMNENDLAVEDQKRLENLYVTAPGGTVAPRAWNGWKSGREFEDRRRKVGENELRNILRNAMDPLKRLLGNKPYFYGERPCSIDLWLFANLSLIITTSLPNPIFADLLRAEYSGLIHHHDRLLQLLFPVTSESRSSNYVSSWNQTPTITSSTPKLSLWQTIQASLTWSSSPAEASPTSSRTEKKKLNKSERDFRRARWLWYAGALGSMVVYLFASGLIQIEYVGKEEEDSMEEIEDEEEELSDDDEELVLDPEEEEDIIIVVEPEEELESADVEPDQEGPNPAPNEEGLEDIAEEVAEDIENPYNDRED</sequence>
<keyword evidence="6" id="KW-0496">Mitochondrion</keyword>